<evidence type="ECO:0000256" key="5">
    <source>
        <dbReference type="ARBA" id="ARBA00049990"/>
    </source>
</evidence>
<dbReference type="Gene3D" id="3.30.1490.70">
    <property type="match status" value="1"/>
</dbReference>
<dbReference type="NCBIfam" id="NF007210">
    <property type="entry name" value="PRK09632.1"/>
    <property type="match status" value="1"/>
</dbReference>
<dbReference type="InterPro" id="IPR012309">
    <property type="entry name" value="DNA_ligase_ATP-dep_C"/>
</dbReference>
<gene>
    <name evidence="8" type="ORF">HDG69_003567</name>
</gene>
<dbReference type="InterPro" id="IPR012310">
    <property type="entry name" value="DNA_ligase_ATP-dep_cent"/>
</dbReference>
<dbReference type="CDD" id="cd04863">
    <property type="entry name" value="MtLigD_Pol_like"/>
    <property type="match status" value="1"/>
</dbReference>
<feature type="region of interest" description="Disordered" evidence="6">
    <location>
        <begin position="821"/>
        <end position="852"/>
    </location>
</feature>
<dbReference type="Pfam" id="PF04679">
    <property type="entry name" value="DNA_ligase_A_C"/>
    <property type="match status" value="1"/>
</dbReference>
<evidence type="ECO:0000256" key="6">
    <source>
        <dbReference type="SAM" id="MobiDB-lite"/>
    </source>
</evidence>
<keyword evidence="9" id="KW-1185">Reference proteome</keyword>
<dbReference type="PROSITE" id="PS50160">
    <property type="entry name" value="DNA_LIGASE_A3"/>
    <property type="match status" value="1"/>
</dbReference>
<proteinExistence type="inferred from homology"/>
<dbReference type="Gene3D" id="3.30.470.30">
    <property type="entry name" value="DNA ligase/mRNA capping enzyme"/>
    <property type="match status" value="1"/>
</dbReference>
<sequence length="852" mass="92506">MTADVPRAGRSQTVSVEGRRLQLTNLDKVLYPAAGTTKGQVLHYLAQVAPALVAHAAHRPATRKRWPNGVTGQMFFQKNLDASTPEWVPRRTIRHTSSTNDYVLVDDLATLTWLGQTATLEIHTPQWQFGRTGAPLAPDRLVLDLDPGPGAGLPECAEVARLARDILVGMDLEPLPVTSGSQGIHLYAALTAAHGELTSDAVSAVAKELARHLESAHPDLVVSDMKKSLRTGKVLVDWSQNNGAKTTIAPYSLRGRDEPTVAAPRTWEELDDPHLAQLGYAEVLERLERDGDLLAPLLTGHLSRLEPTPERLASFQRLETYRSKRDPGRTPEPFGPGAGREAGTTPAPASTTTGPSFVIQEHHARRLHWDFRLEHEGVLVSWALPRGEPTDPAQNHLAVQTEDHPLEYGGFEGTIPAGEYGAGEVTIWDSGTYELEKWREGREVIVTLHSERRGSRRLALIHTGGRDGSENGWLIHRTKAQPDGEGPAREPDTTSPGAGREEARPSSGAVPGAVPGPAPRPMLATTASPAELARMGADEWAFEAKWDGFRAIVEVLAAEDGDAPARVRLTSRSGRDLTATFPELAGLATMVPDDELPMVLDGEVVALDAQGRPSFRRLQQRANLVRPRDVERARRGVGVDLVLFDVLRVAGIDVVDHPYDERRAILARVVTPRPPVHVPDVLPGSAQEAMAESQRLGLEGVLAKRRTSPYAAGHRSRDWLRAKHVAVQEAVVVGWRPLRSGTPTEDPRSVGGLLLAVPDDGGLRFIGRVGTGFRDTERRALRDVLVAAERTDPAVADVPAVDSAGARWVEPTEVVEVAHAGWTGGTPGAGSLRHPVWRGRRADKRPQDVRVE</sequence>
<dbReference type="Pfam" id="PF21686">
    <property type="entry name" value="LigD_Prim-Pol"/>
    <property type="match status" value="1"/>
</dbReference>
<feature type="region of interest" description="Disordered" evidence="6">
    <location>
        <begin position="478"/>
        <end position="524"/>
    </location>
</feature>
<evidence type="ECO:0000256" key="3">
    <source>
        <dbReference type="ARBA" id="ARBA00034003"/>
    </source>
</evidence>
<dbReference type="CDD" id="cd07971">
    <property type="entry name" value="OBF_DNA_ligase_LigD"/>
    <property type="match status" value="1"/>
</dbReference>
<accession>A0ABX2A7W7</accession>
<dbReference type="Gene3D" id="2.40.50.140">
    <property type="entry name" value="Nucleic acid-binding proteins"/>
    <property type="match status" value="1"/>
</dbReference>
<dbReference type="Gene3D" id="3.90.920.10">
    <property type="entry name" value="DNA primase, PRIM domain"/>
    <property type="match status" value="1"/>
</dbReference>
<comment type="similarity">
    <text evidence="4">In the C-terminal section; belongs to the ATP-dependent DNA ligase family.</text>
</comment>
<dbReference type="Pfam" id="PF01068">
    <property type="entry name" value="DNA_ligase_A_M"/>
    <property type="match status" value="1"/>
</dbReference>
<dbReference type="PANTHER" id="PTHR42705:SF2">
    <property type="entry name" value="BIFUNCTIONAL NON-HOMOLOGOUS END JOINING PROTEIN LIGD"/>
    <property type="match status" value="1"/>
</dbReference>
<evidence type="ECO:0000259" key="7">
    <source>
        <dbReference type="PROSITE" id="PS50160"/>
    </source>
</evidence>
<feature type="region of interest" description="Disordered" evidence="6">
    <location>
        <begin position="318"/>
        <end position="355"/>
    </location>
</feature>
<dbReference type="PANTHER" id="PTHR42705">
    <property type="entry name" value="BIFUNCTIONAL NON-HOMOLOGOUS END JOINING PROTEIN LIGD"/>
    <property type="match status" value="1"/>
</dbReference>
<feature type="compositionally biased region" description="Low complexity" evidence="6">
    <location>
        <begin position="342"/>
        <end position="355"/>
    </location>
</feature>
<dbReference type="Pfam" id="PF13298">
    <property type="entry name" value="LigD_N"/>
    <property type="match status" value="1"/>
</dbReference>
<dbReference type="GO" id="GO:0003910">
    <property type="term" value="F:DNA ligase (ATP) activity"/>
    <property type="evidence" value="ECO:0007669"/>
    <property type="project" value="UniProtKB-EC"/>
</dbReference>
<protein>
    <recommendedName>
        <fullName evidence="1">DNA ligase (ATP)</fullName>
        <ecNumber evidence="1">6.5.1.1</ecNumber>
    </recommendedName>
</protein>
<reference evidence="8 9" key="1">
    <citation type="submission" date="2020-05" db="EMBL/GenBank/DDBJ databases">
        <title>Genomic Encyclopedia of Type Strains, Phase III (KMG-III): the genomes of soil and plant-associated and newly described type strains.</title>
        <authorList>
            <person name="Whitman W."/>
        </authorList>
    </citation>
    <scope>NUCLEOTIDE SEQUENCE [LARGE SCALE GENOMIC DNA]</scope>
    <source>
        <strain evidence="8 9">KCTC 19046</strain>
    </source>
</reference>
<dbReference type="InterPro" id="IPR033649">
    <property type="entry name" value="MtLigD_Pol-like"/>
</dbReference>
<feature type="domain" description="ATP-dependent DNA ligase family profile" evidence="7">
    <location>
        <begin position="632"/>
        <end position="723"/>
    </location>
</feature>
<comment type="catalytic activity">
    <reaction evidence="3">
        <text>ATP + (deoxyribonucleotide)n-3'-hydroxyl + 5'-phospho-(deoxyribonucleotide)m = (deoxyribonucleotide)n+m + AMP + diphosphate.</text>
        <dbReference type="EC" id="6.5.1.1"/>
    </reaction>
</comment>
<dbReference type="CDD" id="cd07906">
    <property type="entry name" value="Adenylation_DNA_ligase_LigD_LigC"/>
    <property type="match status" value="1"/>
</dbReference>
<dbReference type="InterPro" id="IPR012340">
    <property type="entry name" value="NA-bd_OB-fold"/>
</dbReference>
<name>A0ABX2A7W7_9MICO</name>
<dbReference type="SUPFAM" id="SSF50249">
    <property type="entry name" value="Nucleic acid-binding proteins"/>
    <property type="match status" value="1"/>
</dbReference>
<dbReference type="InterPro" id="IPR014144">
    <property type="entry name" value="LigD_PE_domain"/>
</dbReference>
<evidence type="ECO:0000256" key="2">
    <source>
        <dbReference type="ARBA" id="ARBA00022598"/>
    </source>
</evidence>
<evidence type="ECO:0000313" key="8">
    <source>
        <dbReference type="EMBL" id="NOV98965.1"/>
    </source>
</evidence>
<dbReference type="RefSeq" id="WP_171785157.1">
    <property type="nucleotide sequence ID" value="NZ_BAAAML010000004.1"/>
</dbReference>
<dbReference type="InterPro" id="IPR014145">
    <property type="entry name" value="LigD_pol_dom"/>
</dbReference>
<comment type="similarity">
    <text evidence="5">In the N-terminal section; belongs to the LigD polymerase family.</text>
</comment>
<dbReference type="EC" id="6.5.1.1" evidence="1"/>
<dbReference type="Proteomes" id="UP000757540">
    <property type="component" value="Unassembled WGS sequence"/>
</dbReference>
<keyword evidence="2 8" id="KW-0436">Ligase</keyword>
<evidence type="ECO:0000256" key="1">
    <source>
        <dbReference type="ARBA" id="ARBA00012727"/>
    </source>
</evidence>
<dbReference type="SUPFAM" id="SSF56091">
    <property type="entry name" value="DNA ligase/mRNA capping enzyme, catalytic domain"/>
    <property type="match status" value="1"/>
</dbReference>
<dbReference type="EMBL" id="JABEZU010000005">
    <property type="protein sequence ID" value="NOV98965.1"/>
    <property type="molecule type" value="Genomic_DNA"/>
</dbReference>
<evidence type="ECO:0000313" key="9">
    <source>
        <dbReference type="Proteomes" id="UP000757540"/>
    </source>
</evidence>
<dbReference type="NCBIfam" id="TIGR02778">
    <property type="entry name" value="ligD_pol"/>
    <property type="match status" value="1"/>
</dbReference>
<dbReference type="InterPro" id="IPR052171">
    <property type="entry name" value="NHEJ_LigD"/>
</dbReference>
<feature type="compositionally biased region" description="Basic and acidic residues" evidence="6">
    <location>
        <begin position="319"/>
        <end position="329"/>
    </location>
</feature>
<comment type="caution">
    <text evidence="8">The sequence shown here is derived from an EMBL/GenBank/DDBJ whole genome shotgun (WGS) entry which is preliminary data.</text>
</comment>
<dbReference type="NCBIfam" id="TIGR02777">
    <property type="entry name" value="LigD_PE_dom"/>
    <property type="match status" value="1"/>
</dbReference>
<feature type="compositionally biased region" description="Basic and acidic residues" evidence="6">
    <location>
        <begin position="480"/>
        <end position="492"/>
    </location>
</feature>
<evidence type="ECO:0000256" key="4">
    <source>
        <dbReference type="ARBA" id="ARBA00049981"/>
    </source>
</evidence>
<organism evidence="8 9">
    <name type="scientific">Isoptericola halotolerans</name>
    <dbReference type="NCBI Taxonomy" id="300560"/>
    <lineage>
        <taxon>Bacteria</taxon>
        <taxon>Bacillati</taxon>
        <taxon>Actinomycetota</taxon>
        <taxon>Actinomycetes</taxon>
        <taxon>Micrococcales</taxon>
        <taxon>Promicromonosporaceae</taxon>
        <taxon>Isoptericola</taxon>
    </lineage>
</organism>